<dbReference type="Proteomes" id="UP001165065">
    <property type="component" value="Unassembled WGS sequence"/>
</dbReference>
<reference evidence="5" key="1">
    <citation type="journal article" date="2023" name="Commun. Biol.">
        <title>Genome analysis of Parmales, the sister group of diatoms, reveals the evolutionary specialization of diatoms from phago-mixotrophs to photoautotrophs.</title>
        <authorList>
            <person name="Ban H."/>
            <person name="Sato S."/>
            <person name="Yoshikawa S."/>
            <person name="Yamada K."/>
            <person name="Nakamura Y."/>
            <person name="Ichinomiya M."/>
            <person name="Sato N."/>
            <person name="Blanc-Mathieu R."/>
            <person name="Endo H."/>
            <person name="Kuwata A."/>
            <person name="Ogata H."/>
        </authorList>
    </citation>
    <scope>NUCLEOTIDE SEQUENCE [LARGE SCALE GENOMIC DNA]</scope>
</reference>
<dbReference type="Pfam" id="PF00085">
    <property type="entry name" value="Thioredoxin"/>
    <property type="match status" value="1"/>
</dbReference>
<evidence type="ECO:0000313" key="5">
    <source>
        <dbReference type="Proteomes" id="UP001165065"/>
    </source>
</evidence>
<dbReference type="CDD" id="cd02961">
    <property type="entry name" value="PDI_a_family"/>
    <property type="match status" value="1"/>
</dbReference>
<evidence type="ECO:0000256" key="2">
    <source>
        <dbReference type="SAM" id="SignalP"/>
    </source>
</evidence>
<feature type="domain" description="Thioredoxin" evidence="3">
    <location>
        <begin position="21"/>
        <end position="147"/>
    </location>
</feature>
<protein>
    <recommendedName>
        <fullName evidence="3">Thioredoxin domain-containing protein</fullName>
    </recommendedName>
</protein>
<organism evidence="4 5">
    <name type="scientific">Triparma columacea</name>
    <dbReference type="NCBI Taxonomy" id="722753"/>
    <lineage>
        <taxon>Eukaryota</taxon>
        <taxon>Sar</taxon>
        <taxon>Stramenopiles</taxon>
        <taxon>Ochrophyta</taxon>
        <taxon>Bolidophyceae</taxon>
        <taxon>Parmales</taxon>
        <taxon>Triparmaceae</taxon>
        <taxon>Triparma</taxon>
    </lineage>
</organism>
<dbReference type="PROSITE" id="PS51352">
    <property type="entry name" value="THIOREDOXIN_2"/>
    <property type="match status" value="1"/>
</dbReference>
<dbReference type="GO" id="GO:0034976">
    <property type="term" value="P:response to endoplasmic reticulum stress"/>
    <property type="evidence" value="ECO:0007669"/>
    <property type="project" value="TreeGrafter"/>
</dbReference>
<dbReference type="SUPFAM" id="SSF52833">
    <property type="entry name" value="Thioredoxin-like"/>
    <property type="match status" value="2"/>
</dbReference>
<feature type="signal peptide" evidence="2">
    <location>
        <begin position="1"/>
        <end position="27"/>
    </location>
</feature>
<dbReference type="GO" id="GO:0005783">
    <property type="term" value="C:endoplasmic reticulum"/>
    <property type="evidence" value="ECO:0007669"/>
    <property type="project" value="TreeGrafter"/>
</dbReference>
<name>A0A9W7GRC8_9STRA</name>
<dbReference type="PANTHER" id="PTHR18929:SF240">
    <property type="entry name" value="PROTEIN DISULFIDE-ISOMERASE"/>
    <property type="match status" value="1"/>
</dbReference>
<feature type="chain" id="PRO_5040932445" description="Thioredoxin domain-containing protein" evidence="2">
    <location>
        <begin position="28"/>
        <end position="566"/>
    </location>
</feature>
<proteinExistence type="inferred from homology"/>
<dbReference type="GO" id="GO:0006457">
    <property type="term" value="P:protein folding"/>
    <property type="evidence" value="ECO:0007669"/>
    <property type="project" value="TreeGrafter"/>
</dbReference>
<dbReference type="PROSITE" id="PS00194">
    <property type="entry name" value="THIOREDOXIN_1"/>
    <property type="match status" value="1"/>
</dbReference>
<dbReference type="InterPro" id="IPR013766">
    <property type="entry name" value="Thioredoxin_domain"/>
</dbReference>
<dbReference type="OrthoDB" id="427280at2759"/>
<keyword evidence="2" id="KW-0732">Signal</keyword>
<dbReference type="PANTHER" id="PTHR18929">
    <property type="entry name" value="PROTEIN DISULFIDE ISOMERASE"/>
    <property type="match status" value="1"/>
</dbReference>
<dbReference type="AlphaFoldDB" id="A0A9W7GRC8"/>
<dbReference type="InterPro" id="IPR036249">
    <property type="entry name" value="Thioredoxin-like_sf"/>
</dbReference>
<comment type="similarity">
    <text evidence="1">Belongs to the protein disulfide isomerase family.</text>
</comment>
<accession>A0A9W7GRC8</accession>
<evidence type="ECO:0000259" key="3">
    <source>
        <dbReference type="PROSITE" id="PS51352"/>
    </source>
</evidence>
<dbReference type="GO" id="GO:0003756">
    <property type="term" value="F:protein disulfide isomerase activity"/>
    <property type="evidence" value="ECO:0007669"/>
    <property type="project" value="TreeGrafter"/>
</dbReference>
<sequence>MRMSSSYILHIFSPVFIFLISVSPSSSSVLPLTTSNFTVPNGSSSQLTFFYAPWCGHCNKLHPVYEALEESYEAPSVPNTEKVKSLIFTKVDAEKEVDLAKKYSIQSYPTLYYFPGTSFDGSVGAAVKYSGANEAGEITKFLDRQMSGFEVTEIDTSESYDRFVGSMNEDLVVILKDKASTASAAAFQKIYPGVISDELLRRKTIYFGRVDADADFGPKCDSVCLEVWNKKTGVRKTKTDSFTEDSMAKFIVGVGSAMDPYVPALLSKCQTNSIVKLFVMVVAPGDKVQALKDSVVTEITSNHAGEMGATWVDSEKSPVILEHYRLEDESSLPAVLLLDISGGVGTIVTKLLSGSELEGDKLVENLRNCWLDYGPSGKECGAVPRARSEAAKKGNMKMVPVKKLVGKNLRRNILLAEDKDQFVFFFSKGDKEHMRNNQEFNAFASRYQMEPTIDFFNYDVDDNDVTLKNIDVAKTPVIWFFPGVDKSWPVRFEAEEFLNEHMFEFLWSHVTVPFKGYVTERKYVGTWGRVMYSVRRLKREGFKAWVRGLFRSQPMLTAPGAGAEEL</sequence>
<comment type="caution">
    <text evidence="4">The sequence shown here is derived from an EMBL/GenBank/DDBJ whole genome shotgun (WGS) entry which is preliminary data.</text>
</comment>
<dbReference type="EMBL" id="BRYA01000418">
    <property type="protein sequence ID" value="GMI48708.1"/>
    <property type="molecule type" value="Genomic_DNA"/>
</dbReference>
<keyword evidence="5" id="KW-1185">Reference proteome</keyword>
<dbReference type="InterPro" id="IPR017937">
    <property type="entry name" value="Thioredoxin_CS"/>
</dbReference>
<evidence type="ECO:0000313" key="4">
    <source>
        <dbReference type="EMBL" id="GMI48708.1"/>
    </source>
</evidence>
<gene>
    <name evidence="4" type="ORF">TrCOL_g11522</name>
</gene>
<dbReference type="Gene3D" id="3.40.30.10">
    <property type="entry name" value="Glutaredoxin"/>
    <property type="match status" value="2"/>
</dbReference>
<evidence type="ECO:0000256" key="1">
    <source>
        <dbReference type="ARBA" id="ARBA00006347"/>
    </source>
</evidence>